<dbReference type="SUPFAM" id="SSF88946">
    <property type="entry name" value="Sigma2 domain of RNA polymerase sigma factors"/>
    <property type="match status" value="1"/>
</dbReference>
<accession>A0AAU7C9J2</accession>
<keyword evidence="3" id="KW-0804">Transcription</keyword>
<evidence type="ECO:0000313" key="5">
    <source>
        <dbReference type="EMBL" id="XBH01826.1"/>
    </source>
</evidence>
<keyword evidence="1" id="KW-0805">Transcription regulation</keyword>
<dbReference type="RefSeq" id="WP_406694572.1">
    <property type="nucleotide sequence ID" value="NZ_CP155447.1"/>
</dbReference>
<dbReference type="PANTHER" id="PTHR43133">
    <property type="entry name" value="RNA POLYMERASE ECF-TYPE SIGMA FACTO"/>
    <property type="match status" value="1"/>
</dbReference>
<keyword evidence="2" id="KW-0731">Sigma factor</keyword>
<dbReference type="GO" id="GO:0016987">
    <property type="term" value="F:sigma factor activity"/>
    <property type="evidence" value="ECO:0007669"/>
    <property type="project" value="UniProtKB-KW"/>
</dbReference>
<organism evidence="5">
    <name type="scientific">Singulisphaera sp. Ch08</name>
    <dbReference type="NCBI Taxonomy" id="3120278"/>
    <lineage>
        <taxon>Bacteria</taxon>
        <taxon>Pseudomonadati</taxon>
        <taxon>Planctomycetota</taxon>
        <taxon>Planctomycetia</taxon>
        <taxon>Isosphaerales</taxon>
        <taxon>Isosphaeraceae</taxon>
        <taxon>Singulisphaera</taxon>
    </lineage>
</organism>
<dbReference type="PANTHER" id="PTHR43133:SF51">
    <property type="entry name" value="RNA POLYMERASE SIGMA FACTOR"/>
    <property type="match status" value="1"/>
</dbReference>
<dbReference type="InterPro" id="IPR013325">
    <property type="entry name" value="RNA_pol_sigma_r2"/>
</dbReference>
<proteinExistence type="predicted"/>
<dbReference type="Gene3D" id="1.10.1740.10">
    <property type="match status" value="1"/>
</dbReference>
<name>A0AAU7C9J2_9BACT</name>
<dbReference type="AlphaFoldDB" id="A0AAU7C9J2"/>
<evidence type="ECO:0000256" key="2">
    <source>
        <dbReference type="ARBA" id="ARBA00023082"/>
    </source>
</evidence>
<gene>
    <name evidence="5" type="ORF">V5E97_26230</name>
</gene>
<feature type="region of interest" description="Disordered" evidence="4">
    <location>
        <begin position="104"/>
        <end position="137"/>
    </location>
</feature>
<sequence length="267" mass="30202">MNDRSSNHFRTTRWTQVLATRGESPEARHALRDLCEAYYGPVEAFVRRSRPGRDDARDLTHAFFAKLLEGNSLGGVERTRGRFRSYLLGAAKHFLADHADRSFAEKRRGGRAPESFDPGPSRSRSAPQEQARFDVADPHGFPPDAYFDHQWALTIVEKAMRDLQAESRTRGETTRFEILKRWLIASEDRARATEAARSLDMTDGAFKVAVHRLRKRFRQLVHDQIASTVDGPEVLQGELDYLIQALTASHPGTDTNTEATRQAISPE</sequence>
<protein>
    <submittedName>
        <fullName evidence="5">Sigma-70 family RNA polymerase sigma factor</fullName>
    </submittedName>
</protein>
<evidence type="ECO:0000256" key="1">
    <source>
        <dbReference type="ARBA" id="ARBA00023015"/>
    </source>
</evidence>
<reference evidence="5" key="1">
    <citation type="submission" date="2024-05" db="EMBL/GenBank/DDBJ databases">
        <title>Planctomycetes of the genus Singulisphaera possess chitinolytic capabilities.</title>
        <authorList>
            <person name="Ivanova A."/>
        </authorList>
    </citation>
    <scope>NUCLEOTIDE SEQUENCE</scope>
    <source>
        <strain evidence="5">Ch08T</strain>
    </source>
</reference>
<evidence type="ECO:0000256" key="3">
    <source>
        <dbReference type="ARBA" id="ARBA00023163"/>
    </source>
</evidence>
<dbReference type="InterPro" id="IPR039425">
    <property type="entry name" value="RNA_pol_sigma-70-like"/>
</dbReference>
<dbReference type="GO" id="GO:0006352">
    <property type="term" value="P:DNA-templated transcription initiation"/>
    <property type="evidence" value="ECO:0007669"/>
    <property type="project" value="InterPro"/>
</dbReference>
<evidence type="ECO:0000256" key="4">
    <source>
        <dbReference type="SAM" id="MobiDB-lite"/>
    </source>
</evidence>
<dbReference type="EMBL" id="CP155447">
    <property type="protein sequence ID" value="XBH01826.1"/>
    <property type="molecule type" value="Genomic_DNA"/>
</dbReference>